<dbReference type="EMBL" id="NDWU01000004">
    <property type="protein sequence ID" value="PUA33824.1"/>
    <property type="molecule type" value="Genomic_DNA"/>
</dbReference>
<dbReference type="Pfam" id="PF05168">
    <property type="entry name" value="HEPN"/>
    <property type="match status" value="1"/>
</dbReference>
<protein>
    <recommendedName>
        <fullName evidence="1">HEPN domain-containing protein</fullName>
    </recommendedName>
</protein>
<dbReference type="SUPFAM" id="SSF81593">
    <property type="entry name" value="Nucleotidyltransferase substrate binding subunit/domain"/>
    <property type="match status" value="1"/>
</dbReference>
<feature type="domain" description="HEPN" evidence="1">
    <location>
        <begin position="10"/>
        <end position="127"/>
    </location>
</feature>
<evidence type="ECO:0000259" key="1">
    <source>
        <dbReference type="PROSITE" id="PS50910"/>
    </source>
</evidence>
<gene>
    <name evidence="2" type="ORF">B9J98_02490</name>
</gene>
<organism evidence="2 3">
    <name type="scientific">Candidatus Terraquivivens tikiterensis</name>
    <dbReference type="NCBI Taxonomy" id="1980982"/>
    <lineage>
        <taxon>Archaea</taxon>
        <taxon>Nitrososphaerota</taxon>
        <taxon>Candidatus Wolframiiraptoraceae</taxon>
        <taxon>Candidatus Terraquivivens</taxon>
    </lineage>
</organism>
<dbReference type="InterPro" id="IPR007842">
    <property type="entry name" value="HEPN_dom"/>
</dbReference>
<evidence type="ECO:0000313" key="3">
    <source>
        <dbReference type="Proteomes" id="UP000244066"/>
    </source>
</evidence>
<dbReference type="PROSITE" id="PS50910">
    <property type="entry name" value="HEPN"/>
    <property type="match status" value="1"/>
</dbReference>
<dbReference type="SMART" id="SM00748">
    <property type="entry name" value="HEPN"/>
    <property type="match status" value="1"/>
</dbReference>
<dbReference type="AlphaFoldDB" id="A0A2R7Y8F6"/>
<evidence type="ECO:0000313" key="2">
    <source>
        <dbReference type="EMBL" id="PUA33824.1"/>
    </source>
</evidence>
<accession>A0A2R7Y8F6</accession>
<reference evidence="2 3" key="1">
    <citation type="submission" date="2017-04" db="EMBL/GenBank/DDBJ databases">
        <title>Draft Aigarchaeota genome from a New Zealand hot spring.</title>
        <authorList>
            <person name="Reysenbach A.-L."/>
            <person name="Donaho J.A."/>
            <person name="Gerhart J."/>
            <person name="Kelley J.F."/>
            <person name="Kouba K."/>
            <person name="Podar M."/>
            <person name="Stott M."/>
        </authorList>
    </citation>
    <scope>NUCLEOTIDE SEQUENCE [LARGE SCALE GENOMIC DNA]</scope>
    <source>
        <strain evidence="2">NZ13_MG1</strain>
    </source>
</reference>
<dbReference type="Proteomes" id="UP000244066">
    <property type="component" value="Unassembled WGS sequence"/>
</dbReference>
<name>A0A2R7Y8F6_9ARCH</name>
<comment type="caution">
    <text evidence="2">The sequence shown here is derived from an EMBL/GenBank/DDBJ whole genome shotgun (WGS) entry which is preliminary data.</text>
</comment>
<proteinExistence type="predicted"/>
<sequence>MSGERVNVLKRRSEDFLKLAKELIDRKMLDIASFSVHQACQLRIKASLLRLTGSIPRTHGIRELMGLLANSLEEEGFKQLAEDVRDFVKRYRDTLIDVEYSYTESRYGLASLPQSTVNRMVGVAEELFKFLEGAEKYVLG</sequence>
<dbReference type="Gene3D" id="1.20.120.330">
    <property type="entry name" value="Nucleotidyltransferases domain 2"/>
    <property type="match status" value="1"/>
</dbReference>